<proteinExistence type="predicted"/>
<keyword evidence="1" id="KW-0472">Membrane</keyword>
<feature type="transmembrane region" description="Helical" evidence="1">
    <location>
        <begin position="96"/>
        <end position="114"/>
    </location>
</feature>
<dbReference type="AlphaFoldDB" id="A0AAV9ZF64"/>
<evidence type="ECO:0000256" key="1">
    <source>
        <dbReference type="SAM" id="Phobius"/>
    </source>
</evidence>
<evidence type="ECO:0000313" key="2">
    <source>
        <dbReference type="EMBL" id="KAK6981058.1"/>
    </source>
</evidence>
<feature type="transmembrane region" description="Helical" evidence="1">
    <location>
        <begin position="72"/>
        <end position="90"/>
    </location>
</feature>
<keyword evidence="1" id="KW-0812">Transmembrane</keyword>
<sequence length="156" mass="18115">MTNAPACPFVLRGFTDNPVYTSTSPSVRIPRPSVYDLKRYSISFRISHKLHIHITHARMEALKRASVHGLETAQWTLVLLALIFFLFSFFIDRTLVITHIAFAYLIILLYGTYYQHQCIVWTIDLKLHYCTKTQPGVFRREDVQQSLQIDVILVLC</sequence>
<comment type="caution">
    <text evidence="2">The sequence shown here is derived from an EMBL/GenBank/DDBJ whole genome shotgun (WGS) entry which is preliminary data.</text>
</comment>
<name>A0AAV9ZF64_9AGAR</name>
<reference evidence="2 3" key="1">
    <citation type="journal article" date="2024" name="J Genomics">
        <title>Draft genome sequencing and assembly of Favolaschia claudopus CIRM-BRFM 2984 isolated from oak limbs.</title>
        <authorList>
            <person name="Navarro D."/>
            <person name="Drula E."/>
            <person name="Chaduli D."/>
            <person name="Cazenave R."/>
            <person name="Ahrendt S."/>
            <person name="Wang J."/>
            <person name="Lipzen A."/>
            <person name="Daum C."/>
            <person name="Barry K."/>
            <person name="Grigoriev I.V."/>
            <person name="Favel A."/>
            <person name="Rosso M.N."/>
            <person name="Martin F."/>
        </authorList>
    </citation>
    <scope>NUCLEOTIDE SEQUENCE [LARGE SCALE GENOMIC DNA]</scope>
    <source>
        <strain evidence="2 3">CIRM-BRFM 2984</strain>
    </source>
</reference>
<dbReference type="EMBL" id="JAWWNJ010000154">
    <property type="protein sequence ID" value="KAK6981058.1"/>
    <property type="molecule type" value="Genomic_DNA"/>
</dbReference>
<dbReference type="Proteomes" id="UP001362999">
    <property type="component" value="Unassembled WGS sequence"/>
</dbReference>
<keyword evidence="1" id="KW-1133">Transmembrane helix</keyword>
<gene>
    <name evidence="2" type="ORF">R3P38DRAFT_460399</name>
</gene>
<organism evidence="2 3">
    <name type="scientific">Favolaschia claudopus</name>
    <dbReference type="NCBI Taxonomy" id="2862362"/>
    <lineage>
        <taxon>Eukaryota</taxon>
        <taxon>Fungi</taxon>
        <taxon>Dikarya</taxon>
        <taxon>Basidiomycota</taxon>
        <taxon>Agaricomycotina</taxon>
        <taxon>Agaricomycetes</taxon>
        <taxon>Agaricomycetidae</taxon>
        <taxon>Agaricales</taxon>
        <taxon>Marasmiineae</taxon>
        <taxon>Mycenaceae</taxon>
        <taxon>Favolaschia</taxon>
    </lineage>
</organism>
<protein>
    <submittedName>
        <fullName evidence="2">Uncharacterized protein</fullName>
    </submittedName>
</protein>
<accession>A0AAV9ZF64</accession>
<keyword evidence="3" id="KW-1185">Reference proteome</keyword>
<evidence type="ECO:0000313" key="3">
    <source>
        <dbReference type="Proteomes" id="UP001362999"/>
    </source>
</evidence>